<evidence type="ECO:0000256" key="2">
    <source>
        <dbReference type="ARBA" id="ARBA00022559"/>
    </source>
</evidence>
<evidence type="ECO:0000256" key="3">
    <source>
        <dbReference type="ARBA" id="ARBA00023002"/>
    </source>
</evidence>
<dbReference type="InterPro" id="IPR000889">
    <property type="entry name" value="Glutathione_peroxidase"/>
</dbReference>
<evidence type="ECO:0000256" key="4">
    <source>
        <dbReference type="RuleBase" id="RU000499"/>
    </source>
</evidence>
<dbReference type="InterPro" id="IPR036249">
    <property type="entry name" value="Thioredoxin-like_sf"/>
</dbReference>
<evidence type="ECO:0000313" key="5">
    <source>
        <dbReference type="EMBL" id="MBD8014550.1"/>
    </source>
</evidence>
<dbReference type="PANTHER" id="PTHR11592:SF78">
    <property type="entry name" value="GLUTATHIONE PEROXIDASE"/>
    <property type="match status" value="1"/>
</dbReference>
<dbReference type="SUPFAM" id="SSF52833">
    <property type="entry name" value="Thioredoxin-like"/>
    <property type="match status" value="1"/>
</dbReference>
<keyword evidence="2 4" id="KW-0575">Peroxidase</keyword>
<reference evidence="5 6" key="1">
    <citation type="submission" date="2020-08" db="EMBL/GenBank/DDBJ databases">
        <title>A Genomic Blueprint of the Chicken Gut Microbiome.</title>
        <authorList>
            <person name="Gilroy R."/>
            <person name="Ravi A."/>
            <person name="Getino M."/>
            <person name="Pursley I."/>
            <person name="Horton D.L."/>
            <person name="Alikhan N.-F."/>
            <person name="Baker D."/>
            <person name="Gharbi K."/>
            <person name="Hall N."/>
            <person name="Watson M."/>
            <person name="Adriaenssens E.M."/>
            <person name="Foster-Nyarko E."/>
            <person name="Jarju S."/>
            <person name="Secka A."/>
            <person name="Antonio M."/>
            <person name="Oren A."/>
            <person name="Chaudhuri R."/>
            <person name="La Ragione R.M."/>
            <person name="Hildebrand F."/>
            <person name="Pallen M.J."/>
        </authorList>
    </citation>
    <scope>NUCLEOTIDE SEQUENCE [LARGE SCALE GENOMIC DNA]</scope>
    <source>
        <strain evidence="5 6">Sa1BUA13</strain>
    </source>
</reference>
<dbReference type="RefSeq" id="WP_191714772.1">
    <property type="nucleotide sequence ID" value="NZ_JACSPU010000002.1"/>
</dbReference>
<dbReference type="CDD" id="cd00340">
    <property type="entry name" value="GSH_Peroxidase"/>
    <property type="match status" value="1"/>
</dbReference>
<keyword evidence="3 4" id="KW-0560">Oxidoreductase</keyword>
<dbReference type="PRINTS" id="PR01011">
    <property type="entry name" value="GLUTPROXDASE"/>
</dbReference>
<evidence type="ECO:0000313" key="6">
    <source>
        <dbReference type="Proteomes" id="UP000658980"/>
    </source>
</evidence>
<dbReference type="PANTHER" id="PTHR11592">
    <property type="entry name" value="GLUTATHIONE PEROXIDASE"/>
    <property type="match status" value="1"/>
</dbReference>
<comment type="caution">
    <text evidence="5">The sequence shown here is derived from an EMBL/GenBank/DDBJ whole genome shotgun (WGS) entry which is preliminary data.</text>
</comment>
<sequence length="178" mass="20082">MSIYSFQTTLSNGEEMPLETFKGDVLLIVNTASKCGLTPQYEELEELYKTHKEKGLQIVGFPCDQFGGQEPGTDEEISEFCSVNYGVSFPLSQKIEVNGESAHPIYEYLRSKAPGDAEFDEAGALQKEDRDMLESSDIQWNFTKFLVDRKGNVVHRFAPTVKPKAMEQVIEQLLEESQ</sequence>
<dbReference type="Proteomes" id="UP000658980">
    <property type="component" value="Unassembled WGS sequence"/>
</dbReference>
<comment type="similarity">
    <text evidence="1 4">Belongs to the glutathione peroxidase family.</text>
</comment>
<name>A0ABR8WBZ7_9BACL</name>
<dbReference type="GO" id="GO:0004601">
    <property type="term" value="F:peroxidase activity"/>
    <property type="evidence" value="ECO:0007669"/>
    <property type="project" value="UniProtKB-KW"/>
</dbReference>
<dbReference type="PIRSF" id="PIRSF000303">
    <property type="entry name" value="Glutathion_perox"/>
    <property type="match status" value="1"/>
</dbReference>
<dbReference type="PROSITE" id="PS51355">
    <property type="entry name" value="GLUTATHIONE_PEROXID_3"/>
    <property type="match status" value="1"/>
</dbReference>
<keyword evidence="6" id="KW-1185">Reference proteome</keyword>
<gene>
    <name evidence="5" type="ORF">H9630_06925</name>
</gene>
<organism evidence="5 6">
    <name type="scientific">Planococcus wigleyi</name>
    <dbReference type="NCBI Taxonomy" id="2762216"/>
    <lineage>
        <taxon>Bacteria</taxon>
        <taxon>Bacillati</taxon>
        <taxon>Bacillota</taxon>
        <taxon>Bacilli</taxon>
        <taxon>Bacillales</taxon>
        <taxon>Caryophanaceae</taxon>
        <taxon>Planococcus</taxon>
    </lineage>
</organism>
<proteinExistence type="inferred from homology"/>
<dbReference type="EMBL" id="JACSPU010000002">
    <property type="protein sequence ID" value="MBD8014550.1"/>
    <property type="molecule type" value="Genomic_DNA"/>
</dbReference>
<dbReference type="Gene3D" id="3.40.30.10">
    <property type="entry name" value="Glutaredoxin"/>
    <property type="match status" value="1"/>
</dbReference>
<accession>A0ABR8WBZ7</accession>
<dbReference type="Pfam" id="PF00255">
    <property type="entry name" value="GSHPx"/>
    <property type="match status" value="1"/>
</dbReference>
<evidence type="ECO:0000256" key="1">
    <source>
        <dbReference type="ARBA" id="ARBA00006926"/>
    </source>
</evidence>
<protein>
    <recommendedName>
        <fullName evidence="4">Glutathione peroxidase</fullName>
    </recommendedName>
</protein>